<keyword evidence="2" id="KW-0812">Transmembrane</keyword>
<feature type="compositionally biased region" description="Basic and acidic residues" evidence="1">
    <location>
        <begin position="405"/>
        <end position="416"/>
    </location>
</feature>
<evidence type="ECO:0000256" key="3">
    <source>
        <dbReference type="SAM" id="SignalP"/>
    </source>
</evidence>
<keyword evidence="2" id="KW-0472">Membrane</keyword>
<accession>A0AAD3CW14</accession>
<evidence type="ECO:0000313" key="5">
    <source>
        <dbReference type="Proteomes" id="UP001054902"/>
    </source>
</evidence>
<feature type="transmembrane region" description="Helical" evidence="2">
    <location>
        <begin position="175"/>
        <end position="196"/>
    </location>
</feature>
<dbReference type="Proteomes" id="UP001054902">
    <property type="component" value="Unassembled WGS sequence"/>
</dbReference>
<comment type="caution">
    <text evidence="4">The sequence shown here is derived from an EMBL/GenBank/DDBJ whole genome shotgun (WGS) entry which is preliminary data.</text>
</comment>
<feature type="region of interest" description="Disordered" evidence="1">
    <location>
        <begin position="373"/>
        <end position="422"/>
    </location>
</feature>
<organism evidence="4 5">
    <name type="scientific">Chaetoceros tenuissimus</name>
    <dbReference type="NCBI Taxonomy" id="426638"/>
    <lineage>
        <taxon>Eukaryota</taxon>
        <taxon>Sar</taxon>
        <taxon>Stramenopiles</taxon>
        <taxon>Ochrophyta</taxon>
        <taxon>Bacillariophyta</taxon>
        <taxon>Coscinodiscophyceae</taxon>
        <taxon>Chaetocerotophycidae</taxon>
        <taxon>Chaetocerotales</taxon>
        <taxon>Chaetocerotaceae</taxon>
        <taxon>Chaetoceros</taxon>
    </lineage>
</organism>
<dbReference type="AlphaFoldDB" id="A0AAD3CW14"/>
<protein>
    <submittedName>
        <fullName evidence="4">Uncharacterized protein</fullName>
    </submittedName>
</protein>
<evidence type="ECO:0000256" key="1">
    <source>
        <dbReference type="SAM" id="MobiDB-lite"/>
    </source>
</evidence>
<evidence type="ECO:0000256" key="2">
    <source>
        <dbReference type="SAM" id="Phobius"/>
    </source>
</evidence>
<feature type="signal peptide" evidence="3">
    <location>
        <begin position="1"/>
        <end position="24"/>
    </location>
</feature>
<feature type="compositionally biased region" description="Basic residues" evidence="1">
    <location>
        <begin position="204"/>
        <end position="214"/>
    </location>
</feature>
<keyword evidence="3" id="KW-0732">Signal</keyword>
<feature type="chain" id="PRO_5042167144" evidence="3">
    <location>
        <begin position="25"/>
        <end position="422"/>
    </location>
</feature>
<keyword evidence="2" id="KW-1133">Transmembrane helix</keyword>
<name>A0AAD3CW14_9STRA</name>
<gene>
    <name evidence="4" type="ORF">CTEN210_08105</name>
</gene>
<evidence type="ECO:0000313" key="4">
    <source>
        <dbReference type="EMBL" id="GFH51629.1"/>
    </source>
</evidence>
<proteinExistence type="predicted"/>
<dbReference type="EMBL" id="BLLK01000045">
    <property type="protein sequence ID" value="GFH51629.1"/>
    <property type="molecule type" value="Genomic_DNA"/>
</dbReference>
<feature type="region of interest" description="Disordered" evidence="1">
    <location>
        <begin position="204"/>
        <end position="242"/>
    </location>
</feature>
<keyword evidence="5" id="KW-1185">Reference proteome</keyword>
<reference evidence="4 5" key="1">
    <citation type="journal article" date="2021" name="Sci. Rep.">
        <title>The genome of the diatom Chaetoceros tenuissimus carries an ancient integrated fragment of an extant virus.</title>
        <authorList>
            <person name="Hongo Y."/>
            <person name="Kimura K."/>
            <person name="Takaki Y."/>
            <person name="Yoshida Y."/>
            <person name="Baba S."/>
            <person name="Kobayashi G."/>
            <person name="Nagasaki K."/>
            <person name="Hano T."/>
            <person name="Tomaru Y."/>
        </authorList>
    </citation>
    <scope>NUCLEOTIDE SEQUENCE [LARGE SCALE GENOMIC DNA]</scope>
    <source>
        <strain evidence="4 5">NIES-3715</strain>
    </source>
</reference>
<sequence length="422" mass="47655">MSILPTNLILAACVLVAQIFGAYAKTTRTVQLIPFTLELTATSVTTSNSFDIIETWTQEHLENFILSKNDDEVWSKLGSLSLTMEKRYFKDLLSGLGKDDFTMIATFEGQMNFIDDVEQPSNTDLGFIQWEAFIGQAKLDYLTGLRAKSTNRFLQSVNNAKVSWTPASKSNLGTILLASLVGVIIAISLILVFVYVNKCRRKKRQNERRKKRQEGKHAGRDLELAETGSFSPVNSPREFEDDEKPMFYDEAASVKMGNSIVTKDTIDVKTGRDMLAWKHNGTPHRPFDLEVSRISKSVEVKKKKKSDQNPFEVDVSRITKTEKSVVSKTETVDMNISSDMLAWKHQKNSKPFDVDVTGISMESTNKTMIVDVGKKKKSKTSAGSQRQEVGYLSKGALNNHNQTKFQEHAKRYAEKNKRSKRR</sequence>